<sequence>MRNILLVALCATAASTAHGSLFGKSADKAAAPQPNFEEGWEYVTAGSTIKLAHVKSDARLTMPQVSYGTGSQQQAITAHKDAFSSKGFWRVEVENAERGMPVKCGTQIRLINSDSDHSLHSHAAHKSPISGQQEVSGFDGRDAGDMWTVECSQGAWRRESPVLFRHVDTEKYLVSLPNKKYRQPIVGHIEVSAAKKADSNAHWMALEGFYFKNPQQSKT</sequence>
<dbReference type="PANTHER" id="PTHR46809:SF2">
    <property type="entry name" value="GH21273P"/>
    <property type="match status" value="1"/>
</dbReference>
<dbReference type="SUPFAM" id="SSF82109">
    <property type="entry name" value="MIR domain"/>
    <property type="match status" value="1"/>
</dbReference>
<dbReference type="CDD" id="cd23279">
    <property type="entry name" value="beta-trefoil_MIR_SDF2-like"/>
    <property type="match status" value="1"/>
</dbReference>
<keyword evidence="1 4" id="KW-0732">Signal</keyword>
<proteinExistence type="predicted"/>
<evidence type="ECO:0000313" key="7">
    <source>
        <dbReference type="Proteomes" id="UP001139887"/>
    </source>
</evidence>
<dbReference type="AlphaFoldDB" id="A0A9W8IAF4"/>
<dbReference type="PROSITE" id="PS50919">
    <property type="entry name" value="MIR"/>
    <property type="match status" value="2"/>
</dbReference>
<reference evidence="6" key="1">
    <citation type="submission" date="2022-07" db="EMBL/GenBank/DDBJ databases">
        <title>Phylogenomic reconstructions and comparative analyses of Kickxellomycotina fungi.</title>
        <authorList>
            <person name="Reynolds N.K."/>
            <person name="Stajich J.E."/>
            <person name="Barry K."/>
            <person name="Grigoriev I.V."/>
            <person name="Crous P."/>
            <person name="Smith M.E."/>
        </authorList>
    </citation>
    <scope>NUCLEOTIDE SEQUENCE</scope>
    <source>
        <strain evidence="6">NRRL 1566</strain>
    </source>
</reference>
<evidence type="ECO:0000256" key="4">
    <source>
        <dbReference type="SAM" id="SignalP"/>
    </source>
</evidence>
<comment type="caution">
    <text evidence="6">The sequence shown here is derived from an EMBL/GenBank/DDBJ whole genome shotgun (WGS) entry which is preliminary data.</text>
</comment>
<evidence type="ECO:0000256" key="3">
    <source>
        <dbReference type="SAM" id="MobiDB-lite"/>
    </source>
</evidence>
<evidence type="ECO:0000313" key="6">
    <source>
        <dbReference type="EMBL" id="KAJ2851831.1"/>
    </source>
</evidence>
<dbReference type="InterPro" id="IPR036300">
    <property type="entry name" value="MIR_dom_sf"/>
</dbReference>
<dbReference type="Proteomes" id="UP001139887">
    <property type="component" value="Unassembled WGS sequence"/>
</dbReference>
<feature type="domain" description="MIR" evidence="5">
    <location>
        <begin position="40"/>
        <end position="94"/>
    </location>
</feature>
<gene>
    <name evidence="6" type="ORF">IWW36_000792</name>
</gene>
<organism evidence="6 7">
    <name type="scientific">Coemansia brasiliensis</name>
    <dbReference type="NCBI Taxonomy" id="2650707"/>
    <lineage>
        <taxon>Eukaryota</taxon>
        <taxon>Fungi</taxon>
        <taxon>Fungi incertae sedis</taxon>
        <taxon>Zoopagomycota</taxon>
        <taxon>Kickxellomycotina</taxon>
        <taxon>Kickxellomycetes</taxon>
        <taxon>Kickxellales</taxon>
        <taxon>Kickxellaceae</taxon>
        <taxon>Coemansia</taxon>
    </lineage>
</organism>
<accession>A0A9W8IAF4</accession>
<feature type="domain" description="MIR" evidence="5">
    <location>
        <begin position="99"/>
        <end position="152"/>
    </location>
</feature>
<protein>
    <recommendedName>
        <fullName evidence="5">MIR domain-containing protein</fullName>
    </recommendedName>
</protein>
<dbReference type="Pfam" id="PF02815">
    <property type="entry name" value="MIR"/>
    <property type="match status" value="1"/>
</dbReference>
<evidence type="ECO:0000256" key="2">
    <source>
        <dbReference type="ARBA" id="ARBA00022737"/>
    </source>
</evidence>
<dbReference type="Gene3D" id="2.80.10.50">
    <property type="match status" value="1"/>
</dbReference>
<dbReference type="PANTHER" id="PTHR46809">
    <property type="entry name" value="STROMAL CELL-DERIVED FACTOR 2-LIKE PROTEIN"/>
    <property type="match status" value="1"/>
</dbReference>
<dbReference type="SMART" id="SM00472">
    <property type="entry name" value="MIR"/>
    <property type="match status" value="3"/>
</dbReference>
<feature type="chain" id="PRO_5040729367" description="MIR domain-containing protein" evidence="4">
    <location>
        <begin position="20"/>
        <end position="219"/>
    </location>
</feature>
<evidence type="ECO:0000256" key="1">
    <source>
        <dbReference type="ARBA" id="ARBA00022729"/>
    </source>
</evidence>
<evidence type="ECO:0000259" key="5">
    <source>
        <dbReference type="PROSITE" id="PS50919"/>
    </source>
</evidence>
<keyword evidence="2" id="KW-0677">Repeat</keyword>
<dbReference type="EMBL" id="JANBUW010000008">
    <property type="protein sequence ID" value="KAJ2851831.1"/>
    <property type="molecule type" value="Genomic_DNA"/>
</dbReference>
<name>A0A9W8IAF4_9FUNG</name>
<keyword evidence="7" id="KW-1185">Reference proteome</keyword>
<dbReference type="OrthoDB" id="5588846at2759"/>
<feature type="signal peptide" evidence="4">
    <location>
        <begin position="1"/>
        <end position="19"/>
    </location>
</feature>
<feature type="region of interest" description="Disordered" evidence="3">
    <location>
        <begin position="116"/>
        <end position="137"/>
    </location>
</feature>
<dbReference type="InterPro" id="IPR016093">
    <property type="entry name" value="MIR_motif"/>
</dbReference>